<reference evidence="3" key="1">
    <citation type="submission" date="2020-01" db="EMBL/GenBank/DDBJ databases">
        <authorList>
            <consortium name="DOE Joint Genome Institute"/>
            <person name="Haridas S."/>
            <person name="Albert R."/>
            <person name="Binder M."/>
            <person name="Bloem J."/>
            <person name="Labutti K."/>
            <person name="Salamov A."/>
            <person name="Andreopoulos B."/>
            <person name="Baker S.E."/>
            <person name="Barry K."/>
            <person name="Bills G."/>
            <person name="Bluhm B.H."/>
            <person name="Cannon C."/>
            <person name="Castanera R."/>
            <person name="Culley D.E."/>
            <person name="Daum C."/>
            <person name="Ezra D."/>
            <person name="Gonzalez J.B."/>
            <person name="Henrissat B."/>
            <person name="Kuo A."/>
            <person name="Liang C."/>
            <person name="Lipzen A."/>
            <person name="Lutzoni F."/>
            <person name="Magnuson J."/>
            <person name="Mondo S."/>
            <person name="Nolan M."/>
            <person name="Ohm R."/>
            <person name="Pangilinan J."/>
            <person name="Park H.-J."/>
            <person name="Ramirez L."/>
            <person name="Alfaro M."/>
            <person name="Sun H."/>
            <person name="Tritt A."/>
            <person name="Yoshinaga Y."/>
            <person name="Zwiers L.-H."/>
            <person name="Turgeon B.G."/>
            <person name="Goodwin S.B."/>
            <person name="Spatafora J.W."/>
            <person name="Crous P.W."/>
            <person name="Grigoriev I.V."/>
        </authorList>
    </citation>
    <scope>NUCLEOTIDE SEQUENCE</scope>
    <source>
        <strain evidence="3">CBS 342.82</strain>
    </source>
</reference>
<proteinExistence type="predicted"/>
<evidence type="ECO:0000256" key="1">
    <source>
        <dbReference type="SAM" id="MobiDB-lite"/>
    </source>
</evidence>
<accession>A0A6J3LXF9</accession>
<feature type="compositionally biased region" description="Basic residues" evidence="1">
    <location>
        <begin position="68"/>
        <end position="77"/>
    </location>
</feature>
<organism evidence="3">
    <name type="scientific">Dissoconium aciculare CBS 342.82</name>
    <dbReference type="NCBI Taxonomy" id="1314786"/>
    <lineage>
        <taxon>Eukaryota</taxon>
        <taxon>Fungi</taxon>
        <taxon>Dikarya</taxon>
        <taxon>Ascomycota</taxon>
        <taxon>Pezizomycotina</taxon>
        <taxon>Dothideomycetes</taxon>
        <taxon>Dothideomycetidae</taxon>
        <taxon>Mycosphaerellales</taxon>
        <taxon>Dissoconiaceae</taxon>
        <taxon>Dissoconium</taxon>
    </lineage>
</organism>
<dbReference type="Proteomes" id="UP000504637">
    <property type="component" value="Unplaced"/>
</dbReference>
<name>A0A6J3LXF9_9PEZI</name>
<protein>
    <submittedName>
        <fullName evidence="3">Uncharacterized protein</fullName>
    </submittedName>
</protein>
<gene>
    <name evidence="3" type="ORF">K489DRAFT_56128</name>
</gene>
<reference evidence="3" key="3">
    <citation type="submission" date="2025-08" db="UniProtKB">
        <authorList>
            <consortium name="RefSeq"/>
        </authorList>
    </citation>
    <scope>IDENTIFICATION</scope>
    <source>
        <strain evidence="3">CBS 342.82</strain>
    </source>
</reference>
<reference evidence="3" key="2">
    <citation type="submission" date="2020-04" db="EMBL/GenBank/DDBJ databases">
        <authorList>
            <consortium name="NCBI Genome Project"/>
        </authorList>
    </citation>
    <scope>NUCLEOTIDE SEQUENCE</scope>
    <source>
        <strain evidence="3">CBS 342.82</strain>
    </source>
</reference>
<sequence>MKRERVNLNHTCMLRSRQRKRTCRREREGGREKRRKTCSQMSHRKIEEEVVEEEEGFQPVPLDSHLQSHPHPHSRSYLHREKEIKKGSSYFTTQHENPPFLAPEVKKKDGEEVSPRHDLLFGSMPPTPQDPAAGDDFPGTTVFLLGIWPLLALVIHSGDDGAGRRRWWWW</sequence>
<keyword evidence="2" id="KW-1185">Reference proteome</keyword>
<feature type="region of interest" description="Disordered" evidence="1">
    <location>
        <begin position="1"/>
        <end position="77"/>
    </location>
</feature>
<dbReference type="AlphaFoldDB" id="A0A6J3LXF9"/>
<dbReference type="RefSeq" id="XP_033457471.1">
    <property type="nucleotide sequence ID" value="XM_033608722.1"/>
</dbReference>
<evidence type="ECO:0000313" key="2">
    <source>
        <dbReference type="Proteomes" id="UP000504637"/>
    </source>
</evidence>
<evidence type="ECO:0000313" key="3">
    <source>
        <dbReference type="RefSeq" id="XP_033457471.1"/>
    </source>
</evidence>
<dbReference type="GeneID" id="54366522"/>